<feature type="domain" description="HTH arsR-type" evidence="4">
    <location>
        <begin position="5"/>
        <end position="99"/>
    </location>
</feature>
<dbReference type="InterPro" id="IPR036390">
    <property type="entry name" value="WH_DNA-bd_sf"/>
</dbReference>
<dbReference type="Pfam" id="PF09860">
    <property type="entry name" value="DUF2087"/>
    <property type="match status" value="1"/>
</dbReference>
<evidence type="ECO:0000256" key="3">
    <source>
        <dbReference type="ARBA" id="ARBA00023163"/>
    </source>
</evidence>
<dbReference type="Proteomes" id="UP001594351">
    <property type="component" value="Unassembled WGS sequence"/>
</dbReference>
<dbReference type="InterPro" id="IPR051081">
    <property type="entry name" value="HTH_MetalResp_TranReg"/>
</dbReference>
<organism evidence="5 6">
    <name type="scientific">candidate division CSSED10-310 bacterium</name>
    <dbReference type="NCBI Taxonomy" id="2855610"/>
    <lineage>
        <taxon>Bacteria</taxon>
        <taxon>Bacteria division CSSED10-310</taxon>
    </lineage>
</organism>
<dbReference type="CDD" id="cd00090">
    <property type="entry name" value="HTH_ARSR"/>
    <property type="match status" value="1"/>
</dbReference>
<dbReference type="EMBL" id="JBHPBY010000115">
    <property type="protein sequence ID" value="MFC1850671.1"/>
    <property type="molecule type" value="Genomic_DNA"/>
</dbReference>
<dbReference type="InterPro" id="IPR018656">
    <property type="entry name" value="DUF2087"/>
</dbReference>
<dbReference type="Gene3D" id="1.10.10.10">
    <property type="entry name" value="Winged helix-like DNA-binding domain superfamily/Winged helix DNA-binding domain"/>
    <property type="match status" value="1"/>
</dbReference>
<protein>
    <submittedName>
        <fullName evidence="5">Metalloregulator ArsR/SmtB family transcription factor</fullName>
    </submittedName>
</protein>
<accession>A0ABV6YWT2</accession>
<keyword evidence="1" id="KW-0805">Transcription regulation</keyword>
<dbReference type="Pfam" id="PF01022">
    <property type="entry name" value="HTH_5"/>
    <property type="match status" value="1"/>
</dbReference>
<gene>
    <name evidence="5" type="ORF">ACFL27_10805</name>
</gene>
<name>A0ABV6YWT2_UNCC1</name>
<reference evidence="5 6" key="1">
    <citation type="submission" date="2024-09" db="EMBL/GenBank/DDBJ databases">
        <title>Laminarin stimulates single cell rates of sulfate reduction while oxygen inhibits transcriptomic activity in coastal marine sediment.</title>
        <authorList>
            <person name="Lindsay M."/>
            <person name="Orcutt B."/>
            <person name="Emerson D."/>
            <person name="Stepanauskas R."/>
            <person name="D'Angelo T."/>
        </authorList>
    </citation>
    <scope>NUCLEOTIDE SEQUENCE [LARGE SCALE GENOMIC DNA]</scope>
    <source>
        <strain evidence="5">SAG AM-311-K15</strain>
    </source>
</reference>
<evidence type="ECO:0000313" key="6">
    <source>
        <dbReference type="Proteomes" id="UP001594351"/>
    </source>
</evidence>
<dbReference type="PANTHER" id="PTHR33154:SF35">
    <property type="entry name" value="TRANSCRIPTIONAL REGULATOR, ARSR FAMILY"/>
    <property type="match status" value="1"/>
</dbReference>
<keyword evidence="2" id="KW-0238">DNA-binding</keyword>
<evidence type="ECO:0000256" key="2">
    <source>
        <dbReference type="ARBA" id="ARBA00023125"/>
    </source>
</evidence>
<dbReference type="NCBIfam" id="NF033788">
    <property type="entry name" value="HTH_metalloreg"/>
    <property type="match status" value="1"/>
</dbReference>
<dbReference type="PANTHER" id="PTHR33154">
    <property type="entry name" value="TRANSCRIPTIONAL REGULATOR, ARSR FAMILY"/>
    <property type="match status" value="1"/>
</dbReference>
<dbReference type="SMART" id="SM00418">
    <property type="entry name" value="HTH_ARSR"/>
    <property type="match status" value="1"/>
</dbReference>
<comment type="caution">
    <text evidence="5">The sequence shown here is derived from an EMBL/GenBank/DDBJ whole genome shotgun (WGS) entry which is preliminary data.</text>
</comment>
<dbReference type="InterPro" id="IPR001845">
    <property type="entry name" value="HTH_ArsR_DNA-bd_dom"/>
</dbReference>
<evidence type="ECO:0000259" key="4">
    <source>
        <dbReference type="PROSITE" id="PS50987"/>
    </source>
</evidence>
<dbReference type="InterPro" id="IPR036388">
    <property type="entry name" value="WH-like_DNA-bd_sf"/>
</dbReference>
<proteinExistence type="predicted"/>
<dbReference type="PROSITE" id="PS50987">
    <property type="entry name" value="HTH_ARSR_2"/>
    <property type="match status" value="1"/>
</dbReference>
<dbReference type="PRINTS" id="PR00778">
    <property type="entry name" value="HTHARSR"/>
</dbReference>
<sequence length="188" mass="22182">MNKTKFEDNLESRAQFFKALGHPVRLLILNLVHRKPRHGEELAAILNLNPATISHHLQKLTRVGLLTSQKDQYYQTYSLVGNRLDQKISDLVHLPQPGLEIDTATDAYRQKVLRSFFKHGRLKSIPVQLKKRLVILEKIVQEFEPEREYSEHAVNQILLEFHEDVATLRRELIDRQLMARKRSQYWRL</sequence>
<dbReference type="SUPFAM" id="SSF46785">
    <property type="entry name" value="Winged helix' DNA-binding domain"/>
    <property type="match status" value="1"/>
</dbReference>
<evidence type="ECO:0000313" key="5">
    <source>
        <dbReference type="EMBL" id="MFC1850671.1"/>
    </source>
</evidence>
<keyword evidence="6" id="KW-1185">Reference proteome</keyword>
<dbReference type="InterPro" id="IPR011991">
    <property type="entry name" value="ArsR-like_HTH"/>
</dbReference>
<keyword evidence="3" id="KW-0804">Transcription</keyword>
<evidence type="ECO:0000256" key="1">
    <source>
        <dbReference type="ARBA" id="ARBA00023015"/>
    </source>
</evidence>